<dbReference type="PANTHER" id="PTHR47171:SF6">
    <property type="entry name" value="SPECIFIC TRANSCRIPTION FACTOR, PUTATIVE (AFU_ORTHOLOGUE AFUA_2G06130)-RELATED"/>
    <property type="match status" value="1"/>
</dbReference>
<name>A0A2V1DL66_9PLEO</name>
<keyword evidence="1" id="KW-0862">Zinc</keyword>
<dbReference type="PANTHER" id="PTHR47171">
    <property type="entry name" value="FARA-RELATED"/>
    <property type="match status" value="1"/>
</dbReference>
<dbReference type="GO" id="GO:0000981">
    <property type="term" value="F:DNA-binding transcription factor activity, RNA polymerase II-specific"/>
    <property type="evidence" value="ECO:0007669"/>
    <property type="project" value="InterPro"/>
</dbReference>
<keyword evidence="3" id="KW-0238">DNA-binding</keyword>
<reference evidence="8 9" key="1">
    <citation type="journal article" date="2018" name="Sci. Rep.">
        <title>Comparative genomics provides insights into the lifestyle and reveals functional heterogeneity of dark septate endophytic fungi.</title>
        <authorList>
            <person name="Knapp D.G."/>
            <person name="Nemeth J.B."/>
            <person name="Barry K."/>
            <person name="Hainaut M."/>
            <person name="Henrissat B."/>
            <person name="Johnson J."/>
            <person name="Kuo A."/>
            <person name="Lim J.H.P."/>
            <person name="Lipzen A."/>
            <person name="Nolan M."/>
            <person name="Ohm R.A."/>
            <person name="Tamas L."/>
            <person name="Grigoriev I.V."/>
            <person name="Spatafora J.W."/>
            <person name="Nagy L.G."/>
            <person name="Kovacs G.M."/>
        </authorList>
    </citation>
    <scope>NUCLEOTIDE SEQUENCE [LARGE SCALE GENOMIC DNA]</scope>
    <source>
        <strain evidence="8 9">DSE2036</strain>
    </source>
</reference>
<dbReference type="Pfam" id="PF04082">
    <property type="entry name" value="Fungal_trans"/>
    <property type="match status" value="1"/>
</dbReference>
<evidence type="ECO:0000259" key="7">
    <source>
        <dbReference type="SMART" id="SM00906"/>
    </source>
</evidence>
<evidence type="ECO:0000313" key="8">
    <source>
        <dbReference type="EMBL" id="PVH98665.1"/>
    </source>
</evidence>
<dbReference type="GO" id="GO:0008270">
    <property type="term" value="F:zinc ion binding"/>
    <property type="evidence" value="ECO:0007669"/>
    <property type="project" value="InterPro"/>
</dbReference>
<dbReference type="CDD" id="cd00067">
    <property type="entry name" value="GAL4"/>
    <property type="match status" value="1"/>
</dbReference>
<evidence type="ECO:0000256" key="4">
    <source>
        <dbReference type="ARBA" id="ARBA00023163"/>
    </source>
</evidence>
<dbReference type="InterPro" id="IPR007219">
    <property type="entry name" value="XnlR_reg_dom"/>
</dbReference>
<evidence type="ECO:0000256" key="1">
    <source>
        <dbReference type="ARBA" id="ARBA00022833"/>
    </source>
</evidence>
<organism evidence="8 9">
    <name type="scientific">Periconia macrospinosa</name>
    <dbReference type="NCBI Taxonomy" id="97972"/>
    <lineage>
        <taxon>Eukaryota</taxon>
        <taxon>Fungi</taxon>
        <taxon>Dikarya</taxon>
        <taxon>Ascomycota</taxon>
        <taxon>Pezizomycotina</taxon>
        <taxon>Dothideomycetes</taxon>
        <taxon>Pleosporomycetidae</taxon>
        <taxon>Pleosporales</taxon>
        <taxon>Massarineae</taxon>
        <taxon>Periconiaceae</taxon>
        <taxon>Periconia</taxon>
    </lineage>
</organism>
<dbReference type="InterPro" id="IPR001138">
    <property type="entry name" value="Zn2Cys6_DnaBD"/>
</dbReference>
<feature type="compositionally biased region" description="Pro residues" evidence="6">
    <location>
        <begin position="702"/>
        <end position="718"/>
    </location>
</feature>
<gene>
    <name evidence="8" type="ORF">DM02DRAFT_615602</name>
</gene>
<dbReference type="Proteomes" id="UP000244855">
    <property type="component" value="Unassembled WGS sequence"/>
</dbReference>
<proteinExistence type="predicted"/>
<dbReference type="SMART" id="SM00906">
    <property type="entry name" value="Fungal_trans"/>
    <property type="match status" value="1"/>
</dbReference>
<keyword evidence="2" id="KW-0805">Transcription regulation</keyword>
<dbReference type="CDD" id="cd12148">
    <property type="entry name" value="fungal_TF_MHR"/>
    <property type="match status" value="1"/>
</dbReference>
<feature type="compositionally biased region" description="Low complexity" evidence="6">
    <location>
        <begin position="626"/>
        <end position="666"/>
    </location>
</feature>
<evidence type="ECO:0000256" key="2">
    <source>
        <dbReference type="ARBA" id="ARBA00023015"/>
    </source>
</evidence>
<keyword evidence="4" id="KW-0804">Transcription</keyword>
<evidence type="ECO:0000313" key="9">
    <source>
        <dbReference type="Proteomes" id="UP000244855"/>
    </source>
</evidence>
<feature type="domain" description="Xylanolytic transcriptional activator regulatory" evidence="7">
    <location>
        <begin position="310"/>
        <end position="384"/>
    </location>
</feature>
<feature type="compositionally biased region" description="Basic and acidic residues" evidence="6">
    <location>
        <begin position="610"/>
        <end position="619"/>
    </location>
</feature>
<dbReference type="AlphaFoldDB" id="A0A2V1DL66"/>
<feature type="compositionally biased region" description="Polar residues" evidence="6">
    <location>
        <begin position="85"/>
        <end position="100"/>
    </location>
</feature>
<evidence type="ECO:0000256" key="6">
    <source>
        <dbReference type="SAM" id="MobiDB-lite"/>
    </source>
</evidence>
<keyword evidence="5" id="KW-0539">Nucleus</keyword>
<feature type="compositionally biased region" description="Low complexity" evidence="6">
    <location>
        <begin position="585"/>
        <end position="607"/>
    </location>
</feature>
<evidence type="ECO:0000256" key="5">
    <source>
        <dbReference type="ARBA" id="ARBA00023242"/>
    </source>
</evidence>
<accession>A0A2V1DL66</accession>
<dbReference type="GO" id="GO:0003677">
    <property type="term" value="F:DNA binding"/>
    <property type="evidence" value="ECO:0007669"/>
    <property type="project" value="UniProtKB-KW"/>
</dbReference>
<dbReference type="GO" id="GO:0006351">
    <property type="term" value="P:DNA-templated transcription"/>
    <property type="evidence" value="ECO:0007669"/>
    <property type="project" value="InterPro"/>
</dbReference>
<feature type="region of interest" description="Disordered" evidence="6">
    <location>
        <begin position="25"/>
        <end position="111"/>
    </location>
</feature>
<dbReference type="EMBL" id="KZ805408">
    <property type="protein sequence ID" value="PVH98665.1"/>
    <property type="molecule type" value="Genomic_DNA"/>
</dbReference>
<dbReference type="STRING" id="97972.A0A2V1DL66"/>
<sequence>MSTMITFAANNEFFRKRKRVHRACESCKKRRKRCSHTFDEDTDAGSSTKNGQPAPPPHLTSDPGQPHPDATSSNRSQRGEASGHGASQNMAPQYSPTTEDSGAETPPNFLGYLNPEAVLREQVHSERGVNSTQSPPVIPSIGQWIEGENRFSTTHHGAVEPSRSEETGSAWTQEAKVQRALHQYLDAVGVSTLPPRKAQDALLDLYFAYVHPLLPLIDKNLFTQQYQQGREPRILMQAICIVASKHADAASYLCLGDDSRLMGPREFSHRLYNAVIVAIEAKLEKNRVVLIQVLALISLHCEGPDGAEQASMHLAQAIHHAHTFGLQFGHQWKNQKSEDQENLEDLFWCLWSLDKINACMHGRPLIMHDRDSSLTKLPTDPEKRQSPFGVWLQISEMLDRVIDYYRPGRSAEETGWEGDDFLGFEEMVGDGEDKLEGPIMSLLSLFHHTMCMASHKSLSINAPVKSTPSYTRQSLSATRVIHLLNAETPERLPPLPLVPYALSVALSVVYRHFRSRRLKVHINRATEEIKQCVTLLNKLRPAWWSAGTMADLGMAVLNNADRNTRTANTPAPVSDQLPTGEDTHPSNQHPQQQRQQQQTQRLQHNSTWPNHEDTIDPRLQHHQQQAAPATPSTPTTTMTNLLNPLPTPTAPSATSPTATTTTTTLPGQHPTSSLRANRPPNHPQYPHDQQHQHPHQLVSPGPLAPPPPPSATAGPPGPGTNFDFSVSVSDASPDWLNFDTAFENFEGLLGSSGADLSNELFRPLNYEGLEGWLEHQPASGGVGGGAGAGGA</sequence>
<protein>
    <recommendedName>
        <fullName evidence="7">Xylanolytic transcriptional activator regulatory domain-containing protein</fullName>
    </recommendedName>
</protein>
<keyword evidence="9" id="KW-1185">Reference proteome</keyword>
<feature type="region of interest" description="Disordered" evidence="6">
    <location>
        <begin position="154"/>
        <end position="173"/>
    </location>
</feature>
<feature type="region of interest" description="Disordered" evidence="6">
    <location>
        <begin position="563"/>
        <end position="726"/>
    </location>
</feature>
<evidence type="ECO:0000256" key="3">
    <source>
        <dbReference type="ARBA" id="ARBA00023125"/>
    </source>
</evidence>
<dbReference type="OrthoDB" id="10031947at2759"/>
<dbReference type="InterPro" id="IPR052073">
    <property type="entry name" value="Amide_Lactam_Regulators"/>
</dbReference>